<dbReference type="SUPFAM" id="SSF48097">
    <property type="entry name" value="Regulator of G-protein signaling, RGS"/>
    <property type="match status" value="1"/>
</dbReference>
<sequence length="391" mass="45228">MKLDTKDPNSFHISLDNIFENQELKNAFHSYLKKIHNEEHFLFLMQLEKYITYVGNVTRFKAAKKIVEEFLEAESPHEVNVSSDLREKVIARVPLHTEEKCPSDLFDDIRASVYLEMKQNCLSGFLSSTTFKEHIESNLKHNPEYLLTIGSLIQYDPNKPEVSDEDFEAQLKYFQDESLWEVMPSNTPYTKSITKKEDSRGYKNLRISYVVPFNREEMFNVMKCSPCSKEIDMTHNMERTYFGAFENGKYLNTKELIVVNYPFPLSNRCFTCVSSVRREKDGSIFFIAKSADLPNIPTNKKHVKGDLMQAQMYEDIGGGFCKYTFVVLYEMSGASPAVMTKILSASIRDDDHYNLVVKCGQERAEKGITTSEGPIAECLRYFDKFNKDKKL</sequence>
<dbReference type="Pfam" id="PF01852">
    <property type="entry name" value="START"/>
    <property type="match status" value="1"/>
</dbReference>
<accession>A0AAW2YKW1</accession>
<dbReference type="Gene3D" id="3.30.530.20">
    <property type="match status" value="1"/>
</dbReference>
<evidence type="ECO:0000259" key="1">
    <source>
        <dbReference type="PROSITE" id="PS50132"/>
    </source>
</evidence>
<name>A0AAW2YKW1_9EUKA</name>
<dbReference type="InterPro" id="IPR002913">
    <property type="entry name" value="START_lipid-bd_dom"/>
</dbReference>
<dbReference type="Gene3D" id="1.10.167.10">
    <property type="entry name" value="Regulator of G-protein Signalling 4, domain 2"/>
    <property type="match status" value="1"/>
</dbReference>
<evidence type="ECO:0000313" key="3">
    <source>
        <dbReference type="Proteomes" id="UP001431209"/>
    </source>
</evidence>
<dbReference type="InterPro" id="IPR044926">
    <property type="entry name" value="RGS_subdomain_2"/>
</dbReference>
<dbReference type="InterPro" id="IPR036305">
    <property type="entry name" value="RGS_sf"/>
</dbReference>
<gene>
    <name evidence="2" type="ORF">AKO1_005222</name>
</gene>
<dbReference type="CDD" id="cd07440">
    <property type="entry name" value="RGS"/>
    <property type="match status" value="1"/>
</dbReference>
<dbReference type="InterPro" id="IPR016137">
    <property type="entry name" value="RGS"/>
</dbReference>
<dbReference type="PANTHER" id="PTHR10845">
    <property type="entry name" value="REGULATOR OF G PROTEIN SIGNALING"/>
    <property type="match status" value="1"/>
</dbReference>
<dbReference type="PROSITE" id="PS50132">
    <property type="entry name" value="RGS"/>
    <property type="match status" value="1"/>
</dbReference>
<dbReference type="GO" id="GO:0008289">
    <property type="term" value="F:lipid binding"/>
    <property type="evidence" value="ECO:0007669"/>
    <property type="project" value="InterPro"/>
</dbReference>
<keyword evidence="3" id="KW-1185">Reference proteome</keyword>
<comment type="caution">
    <text evidence="2">The sequence shown here is derived from an EMBL/GenBank/DDBJ whole genome shotgun (WGS) entry which is preliminary data.</text>
</comment>
<dbReference type="SUPFAM" id="SSF55961">
    <property type="entry name" value="Bet v1-like"/>
    <property type="match status" value="1"/>
</dbReference>
<organism evidence="2 3">
    <name type="scientific">Acrasis kona</name>
    <dbReference type="NCBI Taxonomy" id="1008807"/>
    <lineage>
        <taxon>Eukaryota</taxon>
        <taxon>Discoba</taxon>
        <taxon>Heterolobosea</taxon>
        <taxon>Tetramitia</taxon>
        <taxon>Eutetramitia</taxon>
        <taxon>Acrasidae</taxon>
        <taxon>Acrasis</taxon>
    </lineage>
</organism>
<reference evidence="2 3" key="1">
    <citation type="submission" date="2024-03" db="EMBL/GenBank/DDBJ databases">
        <title>The Acrasis kona genome and developmental transcriptomes reveal deep origins of eukaryotic multicellular pathways.</title>
        <authorList>
            <person name="Sheikh S."/>
            <person name="Fu C.-J."/>
            <person name="Brown M.W."/>
            <person name="Baldauf S.L."/>
        </authorList>
    </citation>
    <scope>NUCLEOTIDE SEQUENCE [LARGE SCALE GENOMIC DNA]</scope>
    <source>
        <strain evidence="2 3">ATCC MYA-3509</strain>
    </source>
</reference>
<dbReference type="Pfam" id="PF00615">
    <property type="entry name" value="RGS"/>
    <property type="match status" value="1"/>
</dbReference>
<protein>
    <submittedName>
        <fullName evidence="2">Regulator of G-protein signaling</fullName>
    </submittedName>
</protein>
<dbReference type="AlphaFoldDB" id="A0AAW2YKW1"/>
<proteinExistence type="predicted"/>
<dbReference type="PRINTS" id="PR01301">
    <property type="entry name" value="RGSPROTEIN"/>
</dbReference>
<evidence type="ECO:0000313" key="2">
    <source>
        <dbReference type="EMBL" id="KAL0477777.1"/>
    </source>
</evidence>
<feature type="domain" description="RGS" evidence="1">
    <location>
        <begin position="14"/>
        <end position="135"/>
    </location>
</feature>
<dbReference type="SMART" id="SM00315">
    <property type="entry name" value="RGS"/>
    <property type="match status" value="1"/>
</dbReference>
<dbReference type="InterPro" id="IPR023393">
    <property type="entry name" value="START-like_dom_sf"/>
</dbReference>
<dbReference type="PANTHER" id="PTHR10845:SF192">
    <property type="entry name" value="DOUBLE HIT, ISOFORM B"/>
    <property type="match status" value="1"/>
</dbReference>
<dbReference type="Proteomes" id="UP001431209">
    <property type="component" value="Unassembled WGS sequence"/>
</dbReference>
<dbReference type="EMBL" id="JAOPGA020000237">
    <property type="protein sequence ID" value="KAL0477777.1"/>
    <property type="molecule type" value="Genomic_DNA"/>
</dbReference>